<dbReference type="Pfam" id="PF02141">
    <property type="entry name" value="DENN"/>
    <property type="match status" value="1"/>
</dbReference>
<dbReference type="InterPro" id="IPR051696">
    <property type="entry name" value="DENN_Domain_GEFs"/>
</dbReference>
<evidence type="ECO:0000313" key="3">
    <source>
        <dbReference type="EMBL" id="ETO29192.1"/>
    </source>
</evidence>
<dbReference type="InterPro" id="IPR005112">
    <property type="entry name" value="dDENN_dom"/>
</dbReference>
<dbReference type="PROSITE" id="PS50211">
    <property type="entry name" value="DENN"/>
    <property type="match status" value="1"/>
</dbReference>
<reference evidence="3 4" key="1">
    <citation type="journal article" date="2013" name="Curr. Biol.">
        <title>The Genome of the Foraminiferan Reticulomyxa filosa.</title>
        <authorList>
            <person name="Glockner G."/>
            <person name="Hulsmann N."/>
            <person name="Schleicher M."/>
            <person name="Noegel A.A."/>
            <person name="Eichinger L."/>
            <person name="Gallinger C."/>
            <person name="Pawlowski J."/>
            <person name="Sierra R."/>
            <person name="Euteneuer U."/>
            <person name="Pillet L."/>
            <person name="Moustafa A."/>
            <person name="Platzer M."/>
            <person name="Groth M."/>
            <person name="Szafranski K."/>
            <person name="Schliwa M."/>
        </authorList>
    </citation>
    <scope>NUCLEOTIDE SEQUENCE [LARGE SCALE GENOMIC DNA]</scope>
</reference>
<dbReference type="AlphaFoldDB" id="X6NV81"/>
<dbReference type="Proteomes" id="UP000023152">
    <property type="component" value="Unassembled WGS sequence"/>
</dbReference>
<dbReference type="PANTHER" id="PTHR12296">
    <property type="entry name" value="DENN DOMAIN-CONTAINING PROTEIN 4"/>
    <property type="match status" value="1"/>
</dbReference>
<dbReference type="EMBL" id="ASPP01006194">
    <property type="protein sequence ID" value="ETO29192.1"/>
    <property type="molecule type" value="Genomic_DNA"/>
</dbReference>
<gene>
    <name evidence="3" type="ORF">RFI_07934</name>
</gene>
<dbReference type="SMART" id="SM00801">
    <property type="entry name" value="dDENN"/>
    <property type="match status" value="1"/>
</dbReference>
<dbReference type="PANTHER" id="PTHR12296:SF21">
    <property type="entry name" value="DENN DOMAIN-CONTAINING PROTEIN 3"/>
    <property type="match status" value="1"/>
</dbReference>
<feature type="non-terminal residue" evidence="3">
    <location>
        <position position="424"/>
    </location>
</feature>
<dbReference type="GO" id="GO:0032483">
    <property type="term" value="P:regulation of Rab protein signal transduction"/>
    <property type="evidence" value="ECO:0007669"/>
    <property type="project" value="TreeGrafter"/>
</dbReference>
<name>X6NV81_RETFI</name>
<sequence length="424" mass="48015">FVVGDKSLTLKRCPPNTLPFANVNGLNLFRSLSVGCLLALFQALLLEQKLVFVSSHSMLLLEAAETIATLIFPFQYQGVYMPILPLQLIDFLSSPVPFMAGVQPHWLSGVTLEDVVLERVIAALPWMSSSPERSNKSKTRPLKRIKIGKLGSLTSDDKDKDDDDDNNNNNNYSTGIMSSSSSSSSSLSSSSGLVSLNINSKDKDKDKDMDNSNYNLNGKFDAVSKKIDTSIVELLPISQFLTSGTTVENDHKSSVDGVETLEEELFRQLQHGYLKFFTSILQDYNKYFEENTKTQMFEFNRKHFLDETTDKSSRPFMECLTNTQMFHSFVQERCEYLEDQTKRGINANEKPSNIKYFDEELIAKKNRGAFAHKHPTPFLDDRSMDIVGVFVANPPNRNNLDNMQYSYQSFPNLKMERYGKISKV</sequence>
<feature type="region of interest" description="Disordered" evidence="1">
    <location>
        <begin position="153"/>
        <end position="191"/>
    </location>
</feature>
<proteinExistence type="predicted"/>
<organism evidence="3 4">
    <name type="scientific">Reticulomyxa filosa</name>
    <dbReference type="NCBI Taxonomy" id="46433"/>
    <lineage>
        <taxon>Eukaryota</taxon>
        <taxon>Sar</taxon>
        <taxon>Rhizaria</taxon>
        <taxon>Retaria</taxon>
        <taxon>Foraminifera</taxon>
        <taxon>Monothalamids</taxon>
        <taxon>Reticulomyxidae</taxon>
        <taxon>Reticulomyxa</taxon>
    </lineage>
</organism>
<accession>X6NV81</accession>
<dbReference type="InterPro" id="IPR037516">
    <property type="entry name" value="Tripartite_DENN"/>
</dbReference>
<dbReference type="InterPro" id="IPR001194">
    <property type="entry name" value="cDENN_dom"/>
</dbReference>
<dbReference type="SMART" id="SM00799">
    <property type="entry name" value="DENN"/>
    <property type="match status" value="1"/>
</dbReference>
<dbReference type="GO" id="GO:0031410">
    <property type="term" value="C:cytoplasmic vesicle"/>
    <property type="evidence" value="ECO:0007669"/>
    <property type="project" value="TreeGrafter"/>
</dbReference>
<feature type="non-terminal residue" evidence="3">
    <location>
        <position position="1"/>
    </location>
</feature>
<dbReference type="Gene3D" id="3.40.50.11500">
    <property type="match status" value="1"/>
</dbReference>
<dbReference type="InterPro" id="IPR043153">
    <property type="entry name" value="DENN_C"/>
</dbReference>
<evidence type="ECO:0000256" key="1">
    <source>
        <dbReference type="SAM" id="MobiDB-lite"/>
    </source>
</evidence>
<feature type="domain" description="UDENN" evidence="2">
    <location>
        <begin position="1"/>
        <end position="340"/>
    </location>
</feature>
<keyword evidence="4" id="KW-1185">Reference proteome</keyword>
<dbReference type="OrthoDB" id="6019893at2759"/>
<feature type="compositionally biased region" description="Low complexity" evidence="1">
    <location>
        <begin position="178"/>
        <end position="191"/>
    </location>
</feature>
<protein>
    <recommendedName>
        <fullName evidence="2">UDENN domain-containing protein</fullName>
    </recommendedName>
</protein>
<comment type="caution">
    <text evidence="3">The sequence shown here is derived from an EMBL/GenBank/DDBJ whole genome shotgun (WGS) entry which is preliminary data.</text>
</comment>
<dbReference type="Pfam" id="PF03455">
    <property type="entry name" value="dDENN"/>
    <property type="match status" value="1"/>
</dbReference>
<evidence type="ECO:0000313" key="4">
    <source>
        <dbReference type="Proteomes" id="UP000023152"/>
    </source>
</evidence>
<evidence type="ECO:0000259" key="2">
    <source>
        <dbReference type="PROSITE" id="PS50211"/>
    </source>
</evidence>